<keyword evidence="2" id="KW-0378">Hydrolase</keyword>
<reference evidence="2 3" key="1">
    <citation type="submission" date="2019-07" db="EMBL/GenBank/DDBJ databases">
        <authorList>
            <person name="Duangmal K."/>
            <person name="Teo W.F.A."/>
        </authorList>
    </citation>
    <scope>NUCLEOTIDE SEQUENCE [LARGE SCALE GENOMIC DNA]</scope>
    <source>
        <strain evidence="2 3">TBRC 6029</strain>
    </source>
</reference>
<feature type="domain" description="SGNH hydrolase-type esterase" evidence="1">
    <location>
        <begin position="8"/>
        <end position="181"/>
    </location>
</feature>
<dbReference type="Gene3D" id="3.40.50.1110">
    <property type="entry name" value="SGNH hydrolase"/>
    <property type="match status" value="1"/>
</dbReference>
<dbReference type="InterPro" id="IPR013830">
    <property type="entry name" value="SGNH_hydro"/>
</dbReference>
<name>A0A558CSY2_9PSEU</name>
<gene>
    <name evidence="2" type="ORF">FNH05_13940</name>
</gene>
<dbReference type="OrthoDB" id="3465773at2"/>
<proteinExistence type="predicted"/>
<dbReference type="CDD" id="cd01832">
    <property type="entry name" value="SGNH_hydrolase_like_1"/>
    <property type="match status" value="1"/>
</dbReference>
<protein>
    <submittedName>
        <fullName evidence="2">SGNH/GDSL hydrolase family protein</fullName>
    </submittedName>
</protein>
<evidence type="ECO:0000313" key="3">
    <source>
        <dbReference type="Proteomes" id="UP000320011"/>
    </source>
</evidence>
<dbReference type="RefSeq" id="WP_144588176.1">
    <property type="nucleotide sequence ID" value="NZ_VJWX01000113.1"/>
</dbReference>
<dbReference type="PANTHER" id="PTHR43784">
    <property type="entry name" value="GDSL-LIKE LIPASE/ACYLHYDROLASE, PUTATIVE (AFU_ORTHOLOGUE AFUA_2G00820)-RELATED"/>
    <property type="match status" value="1"/>
</dbReference>
<keyword evidence="3" id="KW-1185">Reference proteome</keyword>
<sequence length="271" mass="29734">MGYKRFVALGDSCTEGLHDRYPGSTRYRGWADLTAAALAAVEPGLRYANLGVRGRRLDQIIVEQFPTALDLSPDLVVLFGGANDVMTRHFRPEVVAQRVEAAVRMLTRAVPTVVVFTLSDVSSRVPGVLRVRARLEALNQAIRTSAERHGALVVDLWEEDVHDLRYFGADRLHLSGPGHRRLAAYLLTLLGMPADPAWLAPLPGDPLRPGLRAHAQWLWQEVLPVALTRTRNWFAGRSPGDGFAPKRPELLPVLSEELNPLQALPGGTAPG</sequence>
<dbReference type="Proteomes" id="UP000320011">
    <property type="component" value="Unassembled WGS sequence"/>
</dbReference>
<dbReference type="InterPro" id="IPR053140">
    <property type="entry name" value="GDSL_Rv0518-like"/>
</dbReference>
<dbReference type="GO" id="GO:0016787">
    <property type="term" value="F:hydrolase activity"/>
    <property type="evidence" value="ECO:0007669"/>
    <property type="project" value="UniProtKB-KW"/>
</dbReference>
<evidence type="ECO:0000259" key="1">
    <source>
        <dbReference type="Pfam" id="PF13472"/>
    </source>
</evidence>
<dbReference type="EMBL" id="VJWX01000113">
    <property type="protein sequence ID" value="TVT51880.1"/>
    <property type="molecule type" value="Genomic_DNA"/>
</dbReference>
<reference evidence="2 3" key="2">
    <citation type="submission" date="2019-08" db="EMBL/GenBank/DDBJ databases">
        <title>Amycolatopsis acidicola sp. nov., isolated from peat swamp forest soil.</title>
        <authorList>
            <person name="Srisuk N."/>
        </authorList>
    </citation>
    <scope>NUCLEOTIDE SEQUENCE [LARGE SCALE GENOMIC DNA]</scope>
    <source>
        <strain evidence="2 3">TBRC 6029</strain>
    </source>
</reference>
<comment type="caution">
    <text evidence="2">The sequence shown here is derived from an EMBL/GenBank/DDBJ whole genome shotgun (WGS) entry which is preliminary data.</text>
</comment>
<dbReference type="Pfam" id="PF13472">
    <property type="entry name" value="Lipase_GDSL_2"/>
    <property type="match status" value="1"/>
</dbReference>
<dbReference type="SUPFAM" id="SSF52266">
    <property type="entry name" value="SGNH hydrolase"/>
    <property type="match status" value="1"/>
</dbReference>
<evidence type="ECO:0000313" key="2">
    <source>
        <dbReference type="EMBL" id="TVT51880.1"/>
    </source>
</evidence>
<accession>A0A558CSY2</accession>
<dbReference type="AlphaFoldDB" id="A0A558CSY2"/>
<organism evidence="2 3">
    <name type="scientific">Amycolatopsis rhizosphaerae</name>
    <dbReference type="NCBI Taxonomy" id="2053003"/>
    <lineage>
        <taxon>Bacteria</taxon>
        <taxon>Bacillati</taxon>
        <taxon>Actinomycetota</taxon>
        <taxon>Actinomycetes</taxon>
        <taxon>Pseudonocardiales</taxon>
        <taxon>Pseudonocardiaceae</taxon>
        <taxon>Amycolatopsis</taxon>
    </lineage>
</organism>
<dbReference type="InterPro" id="IPR036514">
    <property type="entry name" value="SGNH_hydro_sf"/>
</dbReference>
<dbReference type="PANTHER" id="PTHR43784:SF2">
    <property type="entry name" value="GDSL-LIKE LIPASE_ACYLHYDROLASE, PUTATIVE (AFU_ORTHOLOGUE AFUA_2G00820)-RELATED"/>
    <property type="match status" value="1"/>
</dbReference>